<sequence>MFPFSVTRKLVSSPQPPASGQSGCELIAFDAEQLNVFSAEVRYCEPHWHPAPELILVLSGSFSMAVSEETHPLAAGEMLYINAEEVHSLEAREPASSLLTVQFSPHLFDKTHRTPRLEFRTTHETLSESDRRIYRALASLIENLIRQASAFSRIAAVYLLLDALEKGASPALKSQIHARDIVLIKESIEFINQHFDEDLTLGQIAEQAGVSYHHFSRTFKKVSNHNFKEYLTLIRTNKARQLLKDTQIPITEISQICGFREHKHLIFAFNKYCSMTPTEFRKRYLSSLNIPQSEIEMAEDCRCLPLNEPLLNQLVALAEHPCPQTVTTR</sequence>
<evidence type="ECO:0000313" key="6">
    <source>
        <dbReference type="Proteomes" id="UP000255528"/>
    </source>
</evidence>
<dbReference type="InterPro" id="IPR011051">
    <property type="entry name" value="RmlC_Cupin_sf"/>
</dbReference>
<dbReference type="EMBL" id="UIGI01000001">
    <property type="protein sequence ID" value="SUW64930.1"/>
    <property type="molecule type" value="Genomic_DNA"/>
</dbReference>
<dbReference type="Pfam" id="PF12833">
    <property type="entry name" value="HTH_18"/>
    <property type="match status" value="1"/>
</dbReference>
<evidence type="ECO:0000256" key="3">
    <source>
        <dbReference type="ARBA" id="ARBA00023163"/>
    </source>
</evidence>
<accession>A0A381CAS2</accession>
<dbReference type="InterPro" id="IPR003313">
    <property type="entry name" value="AraC-bd"/>
</dbReference>
<dbReference type="PROSITE" id="PS01124">
    <property type="entry name" value="HTH_ARAC_FAMILY_2"/>
    <property type="match status" value="1"/>
</dbReference>
<dbReference type="PANTHER" id="PTHR43280:SF10">
    <property type="entry name" value="REGULATORY PROTEIN POCR"/>
    <property type="match status" value="1"/>
</dbReference>
<protein>
    <submittedName>
        <fullName evidence="5">Melibiose operon regulatory protein</fullName>
    </submittedName>
</protein>
<organism evidence="5 6">
    <name type="scientific">Buttiauxella agrestis</name>
    <dbReference type="NCBI Taxonomy" id="82977"/>
    <lineage>
        <taxon>Bacteria</taxon>
        <taxon>Pseudomonadati</taxon>
        <taxon>Pseudomonadota</taxon>
        <taxon>Gammaproteobacteria</taxon>
        <taxon>Enterobacterales</taxon>
        <taxon>Enterobacteriaceae</taxon>
        <taxon>Buttiauxella</taxon>
    </lineage>
</organism>
<dbReference type="InterPro" id="IPR014710">
    <property type="entry name" value="RmlC-like_jellyroll"/>
</dbReference>
<keyword evidence="2" id="KW-0238">DNA-binding</keyword>
<dbReference type="GO" id="GO:0003700">
    <property type="term" value="F:DNA-binding transcription factor activity"/>
    <property type="evidence" value="ECO:0007669"/>
    <property type="project" value="InterPro"/>
</dbReference>
<reference evidence="5 6" key="1">
    <citation type="submission" date="2018-06" db="EMBL/GenBank/DDBJ databases">
        <authorList>
            <consortium name="Pathogen Informatics"/>
            <person name="Doyle S."/>
        </authorList>
    </citation>
    <scope>NUCLEOTIDE SEQUENCE [LARGE SCALE GENOMIC DNA]</scope>
    <source>
        <strain evidence="5 6">NCTC12119</strain>
    </source>
</reference>
<dbReference type="InterPro" id="IPR018060">
    <property type="entry name" value="HTH_AraC"/>
</dbReference>
<dbReference type="Proteomes" id="UP000255528">
    <property type="component" value="Unassembled WGS sequence"/>
</dbReference>
<feature type="domain" description="HTH araC/xylS-type" evidence="4">
    <location>
        <begin position="185"/>
        <end position="283"/>
    </location>
</feature>
<keyword evidence="3" id="KW-0804">Transcription</keyword>
<dbReference type="RefSeq" id="WP_115630281.1">
    <property type="nucleotide sequence ID" value="NZ_UIGI01000001.1"/>
</dbReference>
<dbReference type="Gene3D" id="2.60.120.10">
    <property type="entry name" value="Jelly Rolls"/>
    <property type="match status" value="1"/>
</dbReference>
<dbReference type="PANTHER" id="PTHR43280">
    <property type="entry name" value="ARAC-FAMILY TRANSCRIPTIONAL REGULATOR"/>
    <property type="match status" value="1"/>
</dbReference>
<proteinExistence type="predicted"/>
<evidence type="ECO:0000256" key="1">
    <source>
        <dbReference type="ARBA" id="ARBA00023015"/>
    </source>
</evidence>
<evidence type="ECO:0000259" key="4">
    <source>
        <dbReference type="PROSITE" id="PS01124"/>
    </source>
</evidence>
<evidence type="ECO:0000313" key="5">
    <source>
        <dbReference type="EMBL" id="SUW64930.1"/>
    </source>
</evidence>
<dbReference type="AlphaFoldDB" id="A0A381CAS2"/>
<dbReference type="GO" id="GO:0043565">
    <property type="term" value="F:sequence-specific DNA binding"/>
    <property type="evidence" value="ECO:0007669"/>
    <property type="project" value="InterPro"/>
</dbReference>
<evidence type="ECO:0000256" key="2">
    <source>
        <dbReference type="ARBA" id="ARBA00023125"/>
    </source>
</evidence>
<dbReference type="Gene3D" id="1.10.10.60">
    <property type="entry name" value="Homeodomain-like"/>
    <property type="match status" value="2"/>
</dbReference>
<keyword evidence="1" id="KW-0805">Transcription regulation</keyword>
<dbReference type="SUPFAM" id="SSF46689">
    <property type="entry name" value="Homeodomain-like"/>
    <property type="match status" value="2"/>
</dbReference>
<gene>
    <name evidence="5" type="primary">melR</name>
    <name evidence="5" type="ORF">NCTC12119_03455</name>
</gene>
<dbReference type="InterPro" id="IPR009057">
    <property type="entry name" value="Homeodomain-like_sf"/>
</dbReference>
<dbReference type="Pfam" id="PF02311">
    <property type="entry name" value="AraC_binding"/>
    <property type="match status" value="1"/>
</dbReference>
<dbReference type="SMART" id="SM00342">
    <property type="entry name" value="HTH_ARAC"/>
    <property type="match status" value="1"/>
</dbReference>
<dbReference type="SUPFAM" id="SSF51182">
    <property type="entry name" value="RmlC-like cupins"/>
    <property type="match status" value="1"/>
</dbReference>
<name>A0A381CAS2_9ENTR</name>